<dbReference type="PANTHER" id="PTHR24096">
    <property type="entry name" value="LONG-CHAIN-FATTY-ACID--COA LIGASE"/>
    <property type="match status" value="1"/>
</dbReference>
<dbReference type="FunFam" id="3.30.300.30:FF:000007">
    <property type="entry name" value="4-coumarate--CoA ligase 2"/>
    <property type="match status" value="1"/>
</dbReference>
<dbReference type="GO" id="GO:0016405">
    <property type="term" value="F:CoA-ligase activity"/>
    <property type="evidence" value="ECO:0007669"/>
    <property type="project" value="TreeGrafter"/>
</dbReference>
<dbReference type="KEGG" id="pmac:106715293"/>
<reference evidence="7 8" key="1">
    <citation type="journal article" date="2015" name="Nat. Commun.">
        <title>Outbred genome sequencing and CRISPR/Cas9 gene editing in butterflies.</title>
        <authorList>
            <person name="Li X."/>
            <person name="Fan D."/>
            <person name="Zhang W."/>
            <person name="Liu G."/>
            <person name="Zhang L."/>
            <person name="Zhao L."/>
            <person name="Fang X."/>
            <person name="Chen L."/>
            <person name="Dong Y."/>
            <person name="Chen Y."/>
            <person name="Ding Y."/>
            <person name="Zhao R."/>
            <person name="Feng M."/>
            <person name="Zhu Y."/>
            <person name="Feng Y."/>
            <person name="Jiang X."/>
            <person name="Zhu D."/>
            <person name="Xiang H."/>
            <person name="Feng X."/>
            <person name="Li S."/>
            <person name="Wang J."/>
            <person name="Zhang G."/>
            <person name="Kronforst M.R."/>
            <person name="Wang W."/>
        </authorList>
    </citation>
    <scope>NUCLEOTIDE SEQUENCE [LARGE SCALE GENOMIC DNA]</scope>
    <source>
        <strain evidence="7">Ya'a_city_454_Pm</strain>
        <tissue evidence="7">Whole body</tissue>
    </source>
</reference>
<dbReference type="Pfam" id="PF13193">
    <property type="entry name" value="AMP-binding_C"/>
    <property type="match status" value="1"/>
</dbReference>
<evidence type="ECO:0000256" key="3">
    <source>
        <dbReference type="ARBA" id="ARBA00022598"/>
    </source>
</evidence>
<name>A0A194QZV5_PAPMA</name>
<dbReference type="STRING" id="76193.A0A194QZV5"/>
<evidence type="ECO:0000259" key="5">
    <source>
        <dbReference type="Pfam" id="PF00501"/>
    </source>
</evidence>
<sequence length="537" mass="59380">MLKNPLYVYGPEDRYVPAKLNAGDFLLQKIWEHKEKVSMINGATDEKLTYGEMAQEAMNLAVSLVKLGVRKGDVIAICSENRREFWSTVIGVICAGCVVTTINTSYTKDELKHVTGISKPKYVFCSPFSYKAQAKNFRTIEYIKKIIVFGEEKQKNTLSYNDLAIIGRGSNSMLKENVNIDDFDAIEVTGQDDVAMILYSSGTTGLPKGVMVTHLNVLTACSSTTEMPDILSLTITPWYHTMGLMSHLIGFVKGKTTIYLPKFEVQQYLQTVEKYRVSQLTVVPPVLIALCKTPSKHDVSSVMMVASGAAPLHKETADGVFKRFPNAQAVIQGYGMTECTLVVAINANPDKSASVGQVNSNTIVKIVHPETGKVLGPNQEGEICVKGAMIMKGYIGKKKQDDFDEEGFFKTGDIGYFDDDKYLYIVDRLKELIKWKAYQVAPAELEAVLLKHESVRDAGVVGMPHPSAGEVPLAFVVAQPDSKVTEAELQKFVAERLSNPKHLRGGVRFVEAIPKSLTGKILRKDLRKMLKSTKSKL</sequence>
<keyword evidence="8" id="KW-1185">Reference proteome</keyword>
<gene>
    <name evidence="7" type="ORF">RR48_10167</name>
</gene>
<comment type="subcellular location">
    <subcellularLocation>
        <location evidence="1">Peroxisome</location>
    </subcellularLocation>
</comment>
<dbReference type="PANTHER" id="PTHR24096:SF149">
    <property type="entry name" value="AMP-BINDING DOMAIN-CONTAINING PROTEIN-RELATED"/>
    <property type="match status" value="1"/>
</dbReference>
<dbReference type="GO" id="GO:0004497">
    <property type="term" value="F:monooxygenase activity"/>
    <property type="evidence" value="ECO:0007669"/>
    <property type="project" value="UniProtKB-KW"/>
</dbReference>
<dbReference type="InParanoid" id="A0A194QZV5"/>
<dbReference type="SUPFAM" id="SSF56801">
    <property type="entry name" value="Acetyl-CoA synthetase-like"/>
    <property type="match status" value="1"/>
</dbReference>
<feature type="domain" description="AMP-dependent synthetase/ligase" evidence="5">
    <location>
        <begin position="33"/>
        <end position="394"/>
    </location>
</feature>
<keyword evidence="7" id="KW-0503">Monooxygenase</keyword>
<dbReference type="Proteomes" id="UP000053240">
    <property type="component" value="Unassembled WGS sequence"/>
</dbReference>
<dbReference type="CDD" id="cd05911">
    <property type="entry name" value="Firefly_Luc_like"/>
    <property type="match status" value="1"/>
</dbReference>
<dbReference type="Gene3D" id="3.40.50.12780">
    <property type="entry name" value="N-terminal domain of ligase-like"/>
    <property type="match status" value="1"/>
</dbReference>
<dbReference type="InterPro" id="IPR042099">
    <property type="entry name" value="ANL_N_sf"/>
</dbReference>
<feature type="domain" description="AMP-binding enzyme C-terminal" evidence="6">
    <location>
        <begin position="444"/>
        <end position="520"/>
    </location>
</feature>
<dbReference type="PROSITE" id="PS00455">
    <property type="entry name" value="AMP_BINDING"/>
    <property type="match status" value="1"/>
</dbReference>
<evidence type="ECO:0000259" key="6">
    <source>
        <dbReference type="Pfam" id="PF13193"/>
    </source>
</evidence>
<evidence type="ECO:0000256" key="2">
    <source>
        <dbReference type="ARBA" id="ARBA00006432"/>
    </source>
</evidence>
<organism evidence="7 8">
    <name type="scientific">Papilio machaon</name>
    <name type="common">Old World swallowtail butterfly</name>
    <dbReference type="NCBI Taxonomy" id="76193"/>
    <lineage>
        <taxon>Eukaryota</taxon>
        <taxon>Metazoa</taxon>
        <taxon>Ecdysozoa</taxon>
        <taxon>Arthropoda</taxon>
        <taxon>Hexapoda</taxon>
        <taxon>Insecta</taxon>
        <taxon>Pterygota</taxon>
        <taxon>Neoptera</taxon>
        <taxon>Endopterygota</taxon>
        <taxon>Lepidoptera</taxon>
        <taxon>Glossata</taxon>
        <taxon>Ditrysia</taxon>
        <taxon>Papilionoidea</taxon>
        <taxon>Papilionidae</taxon>
        <taxon>Papilioninae</taxon>
        <taxon>Papilio</taxon>
    </lineage>
</organism>
<dbReference type="AlphaFoldDB" id="A0A194QZV5"/>
<evidence type="ECO:0000256" key="4">
    <source>
        <dbReference type="ARBA" id="ARBA00023140"/>
    </source>
</evidence>
<dbReference type="EMBL" id="KQ460890">
    <property type="protein sequence ID" value="KPJ10987.1"/>
    <property type="molecule type" value="Genomic_DNA"/>
</dbReference>
<keyword evidence="3" id="KW-0436">Ligase</keyword>
<evidence type="ECO:0000313" key="8">
    <source>
        <dbReference type="Proteomes" id="UP000053240"/>
    </source>
</evidence>
<keyword evidence="7" id="KW-0560">Oxidoreductase</keyword>
<dbReference type="InterPro" id="IPR020845">
    <property type="entry name" value="AMP-binding_CS"/>
</dbReference>
<dbReference type="Pfam" id="PF00501">
    <property type="entry name" value="AMP-binding"/>
    <property type="match status" value="1"/>
</dbReference>
<comment type="similarity">
    <text evidence="2">Belongs to the ATP-dependent AMP-binding enzyme family.</text>
</comment>
<evidence type="ECO:0000313" key="7">
    <source>
        <dbReference type="EMBL" id="KPJ10987.1"/>
    </source>
</evidence>
<proteinExistence type="inferred from homology"/>
<dbReference type="InterPro" id="IPR000873">
    <property type="entry name" value="AMP-dep_synth/lig_dom"/>
</dbReference>
<keyword evidence="4" id="KW-0576">Peroxisome</keyword>
<protein>
    <submittedName>
        <fullName evidence="7">Luciferin 4-monooxygenase</fullName>
    </submittedName>
</protein>
<dbReference type="InterPro" id="IPR025110">
    <property type="entry name" value="AMP-bd_C"/>
</dbReference>
<dbReference type="InterPro" id="IPR045851">
    <property type="entry name" value="AMP-bd_C_sf"/>
</dbReference>
<dbReference type="Gene3D" id="3.30.300.30">
    <property type="match status" value="1"/>
</dbReference>
<dbReference type="GO" id="GO:0005777">
    <property type="term" value="C:peroxisome"/>
    <property type="evidence" value="ECO:0007669"/>
    <property type="project" value="UniProtKB-SubCell"/>
</dbReference>
<accession>A0A194QZV5</accession>
<evidence type="ECO:0000256" key="1">
    <source>
        <dbReference type="ARBA" id="ARBA00004275"/>
    </source>
</evidence>